<evidence type="ECO:0000256" key="1">
    <source>
        <dbReference type="ARBA" id="ARBA00023002"/>
    </source>
</evidence>
<dbReference type="InterPro" id="IPR052554">
    <property type="entry name" value="2-oxoglutarate_synth_KorC"/>
</dbReference>
<accession>K1T2J7</accession>
<protein>
    <submittedName>
        <fullName evidence="3">Pyruvate ferredoxin/flavodoxin oxidoreductase</fullName>
    </submittedName>
</protein>
<evidence type="ECO:0000313" key="3">
    <source>
        <dbReference type="EMBL" id="EKC64063.1"/>
    </source>
</evidence>
<dbReference type="GO" id="GO:0016903">
    <property type="term" value="F:oxidoreductase activity, acting on the aldehyde or oxo group of donors"/>
    <property type="evidence" value="ECO:0007669"/>
    <property type="project" value="InterPro"/>
</dbReference>
<keyword evidence="3" id="KW-0670">Pyruvate</keyword>
<sequence length="87" mass="9340">MMVEMICAGFGGQGVLTTGLILAEAGMKLGMNVLWYPSYGSEMRGGTANCTIKFSDKEIASPCAKKIDILMAMNAPAIDKFESSLRR</sequence>
<dbReference type="PANTHER" id="PTHR42730:SF1">
    <property type="entry name" value="2-OXOGLUTARATE SYNTHASE SUBUNIT KORC"/>
    <property type="match status" value="1"/>
</dbReference>
<comment type="caution">
    <text evidence="3">The sequence shown here is derived from an EMBL/GenBank/DDBJ whole genome shotgun (WGS) entry which is preliminary data.</text>
</comment>
<evidence type="ECO:0000259" key="2">
    <source>
        <dbReference type="Pfam" id="PF01558"/>
    </source>
</evidence>
<gene>
    <name evidence="3" type="ORF">OBE_07144</name>
</gene>
<keyword evidence="1" id="KW-0560">Oxidoreductase</keyword>
<dbReference type="Gene3D" id="3.40.920.10">
    <property type="entry name" value="Pyruvate-ferredoxin oxidoreductase, PFOR, domain III"/>
    <property type="match status" value="1"/>
</dbReference>
<proteinExistence type="predicted"/>
<dbReference type="AlphaFoldDB" id="K1T2J7"/>
<reference evidence="3" key="1">
    <citation type="journal article" date="2013" name="Environ. Microbiol.">
        <title>Microbiota from the distal guts of lean and obese adolescents exhibit partial functional redundancy besides clear differences in community structure.</title>
        <authorList>
            <person name="Ferrer M."/>
            <person name="Ruiz A."/>
            <person name="Lanza F."/>
            <person name="Haange S.B."/>
            <person name="Oberbach A."/>
            <person name="Till H."/>
            <person name="Bargiela R."/>
            <person name="Campoy C."/>
            <person name="Segura M.T."/>
            <person name="Richter M."/>
            <person name="von Bergen M."/>
            <person name="Seifert J."/>
            <person name="Suarez A."/>
        </authorList>
    </citation>
    <scope>NUCLEOTIDE SEQUENCE</scope>
</reference>
<name>K1T2J7_9ZZZZ</name>
<dbReference type="InterPro" id="IPR002869">
    <property type="entry name" value="Pyrv_flavodox_OxRed_cen"/>
</dbReference>
<dbReference type="PANTHER" id="PTHR42730">
    <property type="entry name" value="2-OXOGLUTARATE SYNTHASE SUBUNIT KORC"/>
    <property type="match status" value="1"/>
</dbReference>
<dbReference type="EMBL" id="AJWZ01004908">
    <property type="protein sequence ID" value="EKC64063.1"/>
    <property type="molecule type" value="Genomic_DNA"/>
</dbReference>
<dbReference type="InterPro" id="IPR019752">
    <property type="entry name" value="Pyrv/ketoisovalerate_OxRed_cat"/>
</dbReference>
<dbReference type="SUPFAM" id="SSF53323">
    <property type="entry name" value="Pyruvate-ferredoxin oxidoreductase, PFOR, domain III"/>
    <property type="match status" value="1"/>
</dbReference>
<organism evidence="3">
    <name type="scientific">human gut metagenome</name>
    <dbReference type="NCBI Taxonomy" id="408170"/>
    <lineage>
        <taxon>unclassified sequences</taxon>
        <taxon>metagenomes</taxon>
        <taxon>organismal metagenomes</taxon>
    </lineage>
</organism>
<feature type="non-terminal residue" evidence="3">
    <location>
        <position position="87"/>
    </location>
</feature>
<feature type="domain" description="Pyruvate/ketoisovalerate oxidoreductase catalytic" evidence="2">
    <location>
        <begin position="11"/>
        <end position="86"/>
    </location>
</feature>
<dbReference type="Pfam" id="PF01558">
    <property type="entry name" value="POR"/>
    <property type="match status" value="1"/>
</dbReference>